<gene>
    <name evidence="1" type="ORF">BHU25_08080</name>
</gene>
<dbReference type="AlphaFoldDB" id="A0A423DUM9"/>
<dbReference type="Proteomes" id="UP000285286">
    <property type="component" value="Unassembled WGS sequence"/>
</dbReference>
<accession>A0A423DUM9</accession>
<keyword evidence="2" id="KW-1185">Reference proteome</keyword>
<protein>
    <submittedName>
        <fullName evidence="1">Uncharacterized protein</fullName>
    </submittedName>
</protein>
<organism evidence="1 2">
    <name type="scientific">Pseudomonas vranovensis</name>
    <dbReference type="NCBI Taxonomy" id="321661"/>
    <lineage>
        <taxon>Bacteria</taxon>
        <taxon>Pseudomonadati</taxon>
        <taxon>Pseudomonadota</taxon>
        <taxon>Gammaproteobacteria</taxon>
        <taxon>Pseudomonadales</taxon>
        <taxon>Pseudomonadaceae</taxon>
        <taxon>Pseudomonas</taxon>
    </lineage>
</organism>
<dbReference type="EMBL" id="MOAM01000014">
    <property type="protein sequence ID" value="ROL75685.1"/>
    <property type="molecule type" value="Genomic_DNA"/>
</dbReference>
<proteinExistence type="predicted"/>
<comment type="caution">
    <text evidence="1">The sequence shown here is derived from an EMBL/GenBank/DDBJ whole genome shotgun (WGS) entry which is preliminary data.</text>
</comment>
<evidence type="ECO:0000313" key="2">
    <source>
        <dbReference type="Proteomes" id="UP000285286"/>
    </source>
</evidence>
<name>A0A423DUM9_9PSED</name>
<evidence type="ECO:0000313" key="1">
    <source>
        <dbReference type="EMBL" id="ROL75685.1"/>
    </source>
</evidence>
<reference evidence="1 2" key="1">
    <citation type="submission" date="2016-10" db="EMBL/GenBank/DDBJ databases">
        <title>Comparative genome analysis of multiple Pseudomonas spp. focuses on biocontrol and plant growth promoting traits.</title>
        <authorList>
            <person name="Tao X.-Y."/>
            <person name="Taylor C.G."/>
        </authorList>
    </citation>
    <scope>NUCLEOTIDE SEQUENCE [LARGE SCALE GENOMIC DNA]</scope>
    <source>
        <strain evidence="1 2">15D11</strain>
    </source>
</reference>
<dbReference type="RefSeq" id="WP_123565398.1">
    <property type="nucleotide sequence ID" value="NZ_MOAM01000014.1"/>
</dbReference>
<sequence>MDATVILMDGILQVLTPDQSFEHVLELVNVNCGNPTREVSEDEDGNVEEGPGENSLVLVILLSGSDYLYFQNGKV</sequence>